<protein>
    <recommendedName>
        <fullName evidence="4">C2H2-type domain-containing protein</fullName>
    </recommendedName>
</protein>
<feature type="region of interest" description="Disordered" evidence="1">
    <location>
        <begin position="51"/>
        <end position="71"/>
    </location>
</feature>
<proteinExistence type="predicted"/>
<reference evidence="2 3" key="1">
    <citation type="journal article" date="2024" name="Nat. Commun.">
        <title>Phylogenomics reveals the evolutionary origins of lichenization in chlorophyte algae.</title>
        <authorList>
            <person name="Puginier C."/>
            <person name="Libourel C."/>
            <person name="Otte J."/>
            <person name="Skaloud P."/>
            <person name="Haon M."/>
            <person name="Grisel S."/>
            <person name="Petersen M."/>
            <person name="Berrin J.G."/>
            <person name="Delaux P.M."/>
            <person name="Dal Grande F."/>
            <person name="Keller J."/>
        </authorList>
    </citation>
    <scope>NUCLEOTIDE SEQUENCE [LARGE SCALE GENOMIC DNA]</scope>
    <source>
        <strain evidence="2 3">SAG 216-7</strain>
    </source>
</reference>
<comment type="caution">
    <text evidence="2">The sequence shown here is derived from an EMBL/GenBank/DDBJ whole genome shotgun (WGS) entry which is preliminary data.</text>
</comment>
<gene>
    <name evidence="2" type="ORF">WJX75_001032</name>
</gene>
<evidence type="ECO:0000313" key="2">
    <source>
        <dbReference type="EMBL" id="KAK9916301.1"/>
    </source>
</evidence>
<keyword evidence="3" id="KW-1185">Reference proteome</keyword>
<dbReference type="EMBL" id="JALJOT010000003">
    <property type="protein sequence ID" value="KAK9916301.1"/>
    <property type="molecule type" value="Genomic_DNA"/>
</dbReference>
<evidence type="ECO:0000256" key="1">
    <source>
        <dbReference type="SAM" id="MobiDB-lite"/>
    </source>
</evidence>
<feature type="compositionally biased region" description="Polar residues" evidence="1">
    <location>
        <begin position="51"/>
        <end position="61"/>
    </location>
</feature>
<sequence>MNSTVTNNTAAKTRNLDKAWTLAECRNFCGGKVAFDLRAWTHHRQEHWEGLTTQQTAQASVSPVRLQNDDS</sequence>
<dbReference type="Proteomes" id="UP001491310">
    <property type="component" value="Unassembled WGS sequence"/>
</dbReference>
<name>A0ABR2YXA2_9CHLO</name>
<evidence type="ECO:0000313" key="3">
    <source>
        <dbReference type="Proteomes" id="UP001491310"/>
    </source>
</evidence>
<accession>A0ABR2YXA2</accession>
<organism evidence="2 3">
    <name type="scientific">Coccomyxa subellipsoidea</name>
    <dbReference type="NCBI Taxonomy" id="248742"/>
    <lineage>
        <taxon>Eukaryota</taxon>
        <taxon>Viridiplantae</taxon>
        <taxon>Chlorophyta</taxon>
        <taxon>core chlorophytes</taxon>
        <taxon>Trebouxiophyceae</taxon>
        <taxon>Trebouxiophyceae incertae sedis</taxon>
        <taxon>Coccomyxaceae</taxon>
        <taxon>Coccomyxa</taxon>
    </lineage>
</organism>
<evidence type="ECO:0008006" key="4">
    <source>
        <dbReference type="Google" id="ProtNLM"/>
    </source>
</evidence>